<dbReference type="InterPro" id="IPR012349">
    <property type="entry name" value="Split_barrel_FMN-bd"/>
</dbReference>
<dbReference type="OrthoDB" id="9794948at2"/>
<dbReference type="Pfam" id="PF04299">
    <property type="entry name" value="FMN_bind_2"/>
    <property type="match status" value="1"/>
</dbReference>
<dbReference type="PANTHER" id="PTHR35802">
    <property type="entry name" value="PROTEASE SYNTHASE AND SPORULATION PROTEIN PAI 2"/>
    <property type="match status" value="1"/>
</dbReference>
<sequence length="210" mass="23595">MRDNKDYALDDPEAVRDLVRRNPWCTFVSSVPGRGLVASHYPAILDETAPGIVLLSHVGRPDEQAHELGRHEMLAIVQGPNGYISPTWYGDAVEAPTWNFVVVHAHGTPERLSDEENLEVLDRLVDHFEHPMPTPYRLRGTPERAAYAERAARGTVGFRLPVTRFAAKNKMSQDKSDDVIKRVIEELHSSGPHHNPALATYMENVPRPPR</sequence>
<evidence type="ECO:0000313" key="2">
    <source>
        <dbReference type="EMBL" id="SDG28283.1"/>
    </source>
</evidence>
<reference evidence="2 3" key="1">
    <citation type="submission" date="2016-10" db="EMBL/GenBank/DDBJ databases">
        <authorList>
            <person name="de Groot N.N."/>
        </authorList>
    </citation>
    <scope>NUCLEOTIDE SEQUENCE [LARGE SCALE GENOMIC DNA]</scope>
    <source>
        <strain evidence="2 3">CPCC 201354</strain>
    </source>
</reference>
<organism evidence="2 3">
    <name type="scientific">Sinosporangium album</name>
    <dbReference type="NCBI Taxonomy" id="504805"/>
    <lineage>
        <taxon>Bacteria</taxon>
        <taxon>Bacillati</taxon>
        <taxon>Actinomycetota</taxon>
        <taxon>Actinomycetes</taxon>
        <taxon>Streptosporangiales</taxon>
        <taxon>Streptosporangiaceae</taxon>
        <taxon>Sinosporangium</taxon>
    </lineage>
</organism>
<evidence type="ECO:0000256" key="1">
    <source>
        <dbReference type="SAM" id="MobiDB-lite"/>
    </source>
</evidence>
<dbReference type="SUPFAM" id="SSF50475">
    <property type="entry name" value="FMN-binding split barrel"/>
    <property type="match status" value="1"/>
</dbReference>
<dbReference type="Gene3D" id="2.30.110.10">
    <property type="entry name" value="Electron Transport, Fmn-binding Protein, Chain A"/>
    <property type="match status" value="1"/>
</dbReference>
<proteinExistence type="predicted"/>
<evidence type="ECO:0000313" key="3">
    <source>
        <dbReference type="Proteomes" id="UP000198923"/>
    </source>
</evidence>
<dbReference type="Proteomes" id="UP000198923">
    <property type="component" value="Unassembled WGS sequence"/>
</dbReference>
<gene>
    <name evidence="2" type="ORF">SAMN05421505_10329</name>
</gene>
<protein>
    <submittedName>
        <fullName evidence="2">Transcriptional regulator</fullName>
    </submittedName>
</protein>
<dbReference type="InterPro" id="IPR007396">
    <property type="entry name" value="TR_PAI2-type"/>
</dbReference>
<dbReference type="PIRSF" id="PIRSF010372">
    <property type="entry name" value="PaiB"/>
    <property type="match status" value="1"/>
</dbReference>
<dbReference type="EMBL" id="FNCN01000003">
    <property type="protein sequence ID" value="SDG28283.1"/>
    <property type="molecule type" value="Genomic_DNA"/>
</dbReference>
<dbReference type="STRING" id="504805.SAMN05421505_10329"/>
<dbReference type="RefSeq" id="WP_093168225.1">
    <property type="nucleotide sequence ID" value="NZ_FNCN01000003.1"/>
</dbReference>
<keyword evidence="3" id="KW-1185">Reference proteome</keyword>
<accession>A0A1G7SYZ0</accession>
<name>A0A1G7SYZ0_9ACTN</name>
<feature type="region of interest" description="Disordered" evidence="1">
    <location>
        <begin position="190"/>
        <end position="210"/>
    </location>
</feature>
<dbReference type="PANTHER" id="PTHR35802:SF1">
    <property type="entry name" value="PROTEASE SYNTHASE AND SPORULATION PROTEIN PAI 2"/>
    <property type="match status" value="1"/>
</dbReference>
<dbReference type="AlphaFoldDB" id="A0A1G7SYZ0"/>